<dbReference type="InterPro" id="IPR011053">
    <property type="entry name" value="Single_hybrid_motif"/>
</dbReference>
<proteinExistence type="predicted"/>
<keyword evidence="1" id="KW-0450">Lipoyl</keyword>
<dbReference type="InterPro" id="IPR002930">
    <property type="entry name" value="GCV_H"/>
</dbReference>
<dbReference type="GeneID" id="78293663"/>
<protein>
    <submittedName>
        <fullName evidence="3">Glycine cleavage system H protein</fullName>
    </submittedName>
    <submittedName>
        <fullName evidence="2">Glycine cleavage system protein H</fullName>
    </submittedName>
</protein>
<dbReference type="Proteomes" id="UP000245959">
    <property type="component" value="Unassembled WGS sequence"/>
</dbReference>
<sequence length="132" mass="15114">MRVFTQDHLWLDYEDGIVILGLTAYAASRFREDAVLKFPAESRLLFPGVPIASLESSGLLHDIRSPLEGFQLGVNRELQRSPHKLTRSPEEEGWLCQIYCPRWQPAEHLSRRGYEAFLETLPAQRQLAAIHS</sequence>
<evidence type="ECO:0000313" key="4">
    <source>
        <dbReference type="Proteomes" id="UP000245959"/>
    </source>
</evidence>
<dbReference type="EMBL" id="JABAEW010000027">
    <property type="protein sequence ID" value="NMD87592.1"/>
    <property type="molecule type" value="Genomic_DNA"/>
</dbReference>
<dbReference type="SUPFAM" id="SSF51230">
    <property type="entry name" value="Single hybrid motif"/>
    <property type="match status" value="1"/>
</dbReference>
<evidence type="ECO:0000313" key="3">
    <source>
        <dbReference type="EMBL" id="PVY45931.1"/>
    </source>
</evidence>
<accession>A0A2U1BBC6</accession>
<keyword evidence="4" id="KW-1185">Reference proteome</keyword>
<dbReference type="GO" id="GO:0005960">
    <property type="term" value="C:glycine cleavage complex"/>
    <property type="evidence" value="ECO:0007669"/>
    <property type="project" value="InterPro"/>
</dbReference>
<dbReference type="GO" id="GO:0019464">
    <property type="term" value="P:glycine decarboxylation via glycine cleavage system"/>
    <property type="evidence" value="ECO:0007669"/>
    <property type="project" value="InterPro"/>
</dbReference>
<dbReference type="GO" id="GO:0005737">
    <property type="term" value="C:cytoplasm"/>
    <property type="evidence" value="ECO:0007669"/>
    <property type="project" value="TreeGrafter"/>
</dbReference>
<evidence type="ECO:0000256" key="1">
    <source>
        <dbReference type="ARBA" id="ARBA00022823"/>
    </source>
</evidence>
<dbReference type="GO" id="GO:0009249">
    <property type="term" value="P:protein lipoylation"/>
    <property type="evidence" value="ECO:0007669"/>
    <property type="project" value="TreeGrafter"/>
</dbReference>
<dbReference type="PANTHER" id="PTHR11715">
    <property type="entry name" value="GLYCINE CLEAVAGE SYSTEM H PROTEIN"/>
    <property type="match status" value="1"/>
</dbReference>
<dbReference type="AlphaFoldDB" id="A0A2U1BBC6"/>
<comment type="caution">
    <text evidence="3">The sequence shown here is derived from an EMBL/GenBank/DDBJ whole genome shotgun (WGS) entry which is preliminary data.</text>
</comment>
<gene>
    <name evidence="3" type="ORF">C8D82_101128</name>
    <name evidence="2" type="ORF">HF882_13465</name>
</gene>
<evidence type="ECO:0000313" key="5">
    <source>
        <dbReference type="Proteomes" id="UP000576225"/>
    </source>
</evidence>
<evidence type="ECO:0000313" key="2">
    <source>
        <dbReference type="EMBL" id="NMD87592.1"/>
    </source>
</evidence>
<name>A0A2U1BBC6_9BACT</name>
<dbReference type="OrthoDB" id="9796712at2"/>
<dbReference type="CDD" id="cd06848">
    <property type="entry name" value="GCS_H"/>
    <property type="match status" value="1"/>
</dbReference>
<dbReference type="Proteomes" id="UP000576225">
    <property type="component" value="Unassembled WGS sequence"/>
</dbReference>
<reference evidence="2 5" key="2">
    <citation type="submission" date="2020-04" db="EMBL/GenBank/DDBJ databases">
        <authorList>
            <person name="Hitch T.C.A."/>
            <person name="Wylensek D."/>
            <person name="Clavel T."/>
        </authorList>
    </citation>
    <scope>NUCLEOTIDE SEQUENCE [LARGE SCALE GENOMIC DNA]</scope>
    <source>
        <strain evidence="2 5">COR2-253-APC-1A</strain>
    </source>
</reference>
<dbReference type="RefSeq" id="WP_116882327.1">
    <property type="nucleotide sequence ID" value="NZ_CABMMC010000017.1"/>
</dbReference>
<reference evidence="3 4" key="1">
    <citation type="submission" date="2018-04" db="EMBL/GenBank/DDBJ databases">
        <title>Genomic Encyclopedia of Type Strains, Phase IV (KMG-IV): sequencing the most valuable type-strain genomes for metagenomic binning, comparative biology and taxonomic classification.</title>
        <authorList>
            <person name="Goeker M."/>
        </authorList>
    </citation>
    <scope>NUCLEOTIDE SEQUENCE [LARGE SCALE GENOMIC DNA]</scope>
    <source>
        <strain evidence="3 4">DSM 14823</strain>
    </source>
</reference>
<dbReference type="Gene3D" id="2.40.50.100">
    <property type="match status" value="1"/>
</dbReference>
<dbReference type="PANTHER" id="PTHR11715:SF3">
    <property type="entry name" value="GLYCINE CLEAVAGE SYSTEM H PROTEIN-RELATED"/>
    <property type="match status" value="1"/>
</dbReference>
<dbReference type="Pfam" id="PF01597">
    <property type="entry name" value="GCV_H"/>
    <property type="match status" value="1"/>
</dbReference>
<organism evidence="3 4">
    <name type="scientific">Victivallis vadensis</name>
    <dbReference type="NCBI Taxonomy" id="172901"/>
    <lineage>
        <taxon>Bacteria</taxon>
        <taxon>Pseudomonadati</taxon>
        <taxon>Lentisphaerota</taxon>
        <taxon>Lentisphaeria</taxon>
        <taxon>Victivallales</taxon>
        <taxon>Victivallaceae</taxon>
        <taxon>Victivallis</taxon>
    </lineage>
</organism>
<dbReference type="InterPro" id="IPR033753">
    <property type="entry name" value="GCV_H/Fam206"/>
</dbReference>
<dbReference type="EMBL" id="QEKH01000001">
    <property type="protein sequence ID" value="PVY45931.1"/>
    <property type="molecule type" value="Genomic_DNA"/>
</dbReference>